<sequence length="464" mass="49998">MPALLLYLLQMQGALLLLLAVYYGLLRRLTFHQLNRGYLLAALALAAVYPLLDLGWLRPAVAPAAPLAQVLTAWPAAAGVAAPAASGLDYGAWLLAAYGLGATVLLLQLLVQVASLWRLHRASRPAEAAGVRFRAVMGEVSPFSFGRAIYLNPAHHAPTELPVVLLHEQVHVRQAHTLDVLLGHLHRVLAWASPAAWLWLRATQENLEFIADAAVLHESQLAPKQYQYSLVRLSTLAAGPALVTPFSFIILKNRIRMMNSRPSARRQLLRYAAVLPVALGLLLTTAATQATAAEPQQTSRTAAPLYFVDGKRVAESELSKLDPKAIESMNVLKGEAAVKAFGAEAADGAILVITKQNKNSAEVKAFMQQYSIVLDPTVSNAKPSLYFLDGQPSTQQAINALNRRTIASVNVVKGPDATSVFGVGAADGVMVVVTKRNVSSETVAEFNRRYNIQPPVVPVPPVQP</sequence>
<dbReference type="Proteomes" id="UP001211005">
    <property type="component" value="Chromosome"/>
</dbReference>
<dbReference type="EMBL" id="CP114767">
    <property type="protein sequence ID" value="WBA41023.1"/>
    <property type="molecule type" value="Genomic_DNA"/>
</dbReference>
<dbReference type="InterPro" id="IPR039426">
    <property type="entry name" value="TonB-dep_rcpt-like"/>
</dbReference>
<evidence type="ECO:0000259" key="3">
    <source>
        <dbReference type="Pfam" id="PF05569"/>
    </source>
</evidence>
<dbReference type="RefSeq" id="WP_269559107.1">
    <property type="nucleotide sequence ID" value="NZ_CP114767.1"/>
</dbReference>
<evidence type="ECO:0000313" key="4">
    <source>
        <dbReference type="EMBL" id="WBA41023.1"/>
    </source>
</evidence>
<organism evidence="4 5">
    <name type="scientific">Hymenobacter canadensis</name>
    <dbReference type="NCBI Taxonomy" id="2999067"/>
    <lineage>
        <taxon>Bacteria</taxon>
        <taxon>Pseudomonadati</taxon>
        <taxon>Bacteroidota</taxon>
        <taxon>Cytophagia</taxon>
        <taxon>Cytophagales</taxon>
        <taxon>Hymenobacteraceae</taxon>
        <taxon>Hymenobacter</taxon>
    </lineage>
</organism>
<dbReference type="PANTHER" id="PTHR34978">
    <property type="entry name" value="POSSIBLE SENSOR-TRANSDUCER PROTEIN BLAR"/>
    <property type="match status" value="1"/>
</dbReference>
<keyword evidence="1" id="KW-0998">Cell outer membrane</keyword>
<keyword evidence="1 2" id="KW-0472">Membrane</keyword>
<gene>
    <name evidence="4" type="ORF">O3303_14490</name>
</gene>
<keyword evidence="1" id="KW-0813">Transport</keyword>
<evidence type="ECO:0000256" key="2">
    <source>
        <dbReference type="SAM" id="Phobius"/>
    </source>
</evidence>
<feature type="domain" description="Peptidase M56" evidence="3">
    <location>
        <begin position="155"/>
        <end position="257"/>
    </location>
</feature>
<comment type="subcellular location">
    <subcellularLocation>
        <location evidence="1">Cell outer membrane</location>
        <topology evidence="1">Multi-pass membrane protein</topology>
    </subcellularLocation>
</comment>
<keyword evidence="5" id="KW-1185">Reference proteome</keyword>
<proteinExistence type="inferred from homology"/>
<dbReference type="PANTHER" id="PTHR34978:SF3">
    <property type="entry name" value="SLR0241 PROTEIN"/>
    <property type="match status" value="1"/>
</dbReference>
<keyword evidence="1 2" id="KW-0812">Transmembrane</keyword>
<feature type="transmembrane region" description="Helical" evidence="2">
    <location>
        <begin position="230"/>
        <end position="251"/>
    </location>
</feature>
<feature type="transmembrane region" description="Helical" evidence="2">
    <location>
        <begin position="6"/>
        <end position="26"/>
    </location>
</feature>
<dbReference type="InterPro" id="IPR008756">
    <property type="entry name" value="Peptidase_M56"/>
</dbReference>
<evidence type="ECO:0000256" key="1">
    <source>
        <dbReference type="PROSITE-ProRule" id="PRU01360"/>
    </source>
</evidence>
<comment type="similarity">
    <text evidence="1">Belongs to the TonB-dependent receptor family.</text>
</comment>
<protein>
    <submittedName>
        <fullName evidence="4">TonB-dependent receptor plug domain-containing protein</fullName>
    </submittedName>
</protein>
<dbReference type="Gene3D" id="2.170.130.10">
    <property type="entry name" value="TonB-dependent receptor, plug domain"/>
    <property type="match status" value="2"/>
</dbReference>
<name>A0ABY7LKV0_9BACT</name>
<feature type="transmembrane region" description="Helical" evidence="2">
    <location>
        <begin position="90"/>
        <end position="111"/>
    </location>
</feature>
<feature type="transmembrane region" description="Helical" evidence="2">
    <location>
        <begin position="38"/>
        <end position="57"/>
    </location>
</feature>
<keyword evidence="1" id="KW-1134">Transmembrane beta strand</keyword>
<dbReference type="InterPro" id="IPR037066">
    <property type="entry name" value="Plug_dom_sf"/>
</dbReference>
<dbReference type="Pfam" id="PF05569">
    <property type="entry name" value="Peptidase_M56"/>
    <property type="match status" value="1"/>
</dbReference>
<keyword evidence="4" id="KW-0675">Receptor</keyword>
<dbReference type="InterPro" id="IPR052173">
    <property type="entry name" value="Beta-lactam_resp_regulator"/>
</dbReference>
<dbReference type="PROSITE" id="PS52016">
    <property type="entry name" value="TONB_DEPENDENT_REC_3"/>
    <property type="match status" value="1"/>
</dbReference>
<feature type="transmembrane region" description="Helical" evidence="2">
    <location>
        <begin position="271"/>
        <end position="292"/>
    </location>
</feature>
<keyword evidence="2" id="KW-1133">Transmembrane helix</keyword>
<evidence type="ECO:0000313" key="5">
    <source>
        <dbReference type="Proteomes" id="UP001211005"/>
    </source>
</evidence>
<accession>A0ABY7LKV0</accession>
<dbReference type="SUPFAM" id="SSF56935">
    <property type="entry name" value="Porins"/>
    <property type="match status" value="2"/>
</dbReference>
<reference evidence="4 5" key="1">
    <citation type="submission" date="2022-12" db="EMBL/GenBank/DDBJ databases">
        <title>Hymenobacter canadensis sp. nov. isolated from lake water of the Cambridge Bay, Canada.</title>
        <authorList>
            <person name="Kim W.H."/>
            <person name="Lee Y.M."/>
        </authorList>
    </citation>
    <scope>NUCLEOTIDE SEQUENCE [LARGE SCALE GENOMIC DNA]</scope>
    <source>
        <strain evidence="4 5">PAMC 29467</strain>
    </source>
</reference>